<organism evidence="4 5">
    <name type="scientific">Gordonia soli NBRC 108243</name>
    <dbReference type="NCBI Taxonomy" id="1223545"/>
    <lineage>
        <taxon>Bacteria</taxon>
        <taxon>Bacillati</taxon>
        <taxon>Actinomycetota</taxon>
        <taxon>Actinomycetes</taxon>
        <taxon>Mycobacteriales</taxon>
        <taxon>Gordoniaceae</taxon>
        <taxon>Gordonia</taxon>
    </lineage>
</organism>
<comment type="caution">
    <text evidence="4">The sequence shown here is derived from an EMBL/GenBank/DDBJ whole genome shotgun (WGS) entry which is preliminary data.</text>
</comment>
<dbReference type="InterPro" id="IPR018060">
    <property type="entry name" value="HTH_AraC"/>
</dbReference>
<dbReference type="PROSITE" id="PS01124">
    <property type="entry name" value="HTH_ARAC_FAMILY_2"/>
    <property type="match status" value="1"/>
</dbReference>
<evidence type="ECO:0000256" key="2">
    <source>
        <dbReference type="ARBA" id="ARBA00023163"/>
    </source>
</evidence>
<dbReference type="PANTHER" id="PTHR43130">
    <property type="entry name" value="ARAC-FAMILY TRANSCRIPTIONAL REGULATOR"/>
    <property type="match status" value="1"/>
</dbReference>
<dbReference type="Gene3D" id="1.10.10.60">
    <property type="entry name" value="Homeodomain-like"/>
    <property type="match status" value="1"/>
</dbReference>
<protein>
    <submittedName>
        <fullName evidence="4">Putative AraC family transcriptional regulator</fullName>
    </submittedName>
</protein>
<dbReference type="AlphaFoldDB" id="M0QCQ2"/>
<keyword evidence="1" id="KW-0805">Transcription regulation</keyword>
<evidence type="ECO:0000313" key="4">
    <source>
        <dbReference type="EMBL" id="GAC66373.1"/>
    </source>
</evidence>
<dbReference type="InterPro" id="IPR002818">
    <property type="entry name" value="DJ-1/PfpI"/>
</dbReference>
<dbReference type="GO" id="GO:0043565">
    <property type="term" value="F:sequence-specific DNA binding"/>
    <property type="evidence" value="ECO:0007669"/>
    <property type="project" value="InterPro"/>
</dbReference>
<dbReference type="InterPro" id="IPR009057">
    <property type="entry name" value="Homeodomain-like_sf"/>
</dbReference>
<proteinExistence type="predicted"/>
<accession>M0QCQ2</accession>
<dbReference type="EMBL" id="BANX01000002">
    <property type="protein sequence ID" value="GAC66373.1"/>
    <property type="molecule type" value="Genomic_DNA"/>
</dbReference>
<evidence type="ECO:0000259" key="3">
    <source>
        <dbReference type="PROSITE" id="PS01124"/>
    </source>
</evidence>
<keyword evidence="2" id="KW-0804">Transcription</keyword>
<evidence type="ECO:0000313" key="5">
    <source>
        <dbReference type="Proteomes" id="UP000011666"/>
    </source>
</evidence>
<dbReference type="InterPro" id="IPR052158">
    <property type="entry name" value="INH-QAR"/>
</dbReference>
<evidence type="ECO:0000256" key="1">
    <source>
        <dbReference type="ARBA" id="ARBA00023015"/>
    </source>
</evidence>
<dbReference type="SUPFAM" id="SSF46689">
    <property type="entry name" value="Homeodomain-like"/>
    <property type="match status" value="2"/>
</dbReference>
<dbReference type="Proteomes" id="UP000011666">
    <property type="component" value="Unassembled WGS sequence"/>
</dbReference>
<dbReference type="Gene3D" id="3.40.50.880">
    <property type="match status" value="1"/>
</dbReference>
<sequence length="321" mass="34352">MAFDGISMFHLSVPRLVFGADHFGTAGYELTVCAVEPGSLATSAGVPISVTEDLGAFESADTVVIPSWADRLEVPDELLDALRAAHRRGARIVGLCYGAHVIAAAGVADGREVTTHWDAAERLSRRYPAVQVRSDVLWTDLGDVITSAGTVASLDCCLHLVRHDHGATIAATVARHLVMAPHRDGSQAQFIAAPVSDNGSDDPIDAAMIWADLHLAETFDLDDWATHARVSRRTFTRRFRARTGESPGGWLLARRLDRARILLEGTDLSIDDVATSAGFGSAVALRSHFRIAFGTTPTRHRQQFAGVGAAVGTTLPSSPRD</sequence>
<dbReference type="PANTHER" id="PTHR43130:SF3">
    <property type="entry name" value="HTH-TYPE TRANSCRIPTIONAL REGULATOR RV1931C"/>
    <property type="match status" value="1"/>
</dbReference>
<dbReference type="GO" id="GO:0003700">
    <property type="term" value="F:DNA-binding transcription factor activity"/>
    <property type="evidence" value="ECO:0007669"/>
    <property type="project" value="InterPro"/>
</dbReference>
<dbReference type="SMART" id="SM00342">
    <property type="entry name" value="HTH_ARAC"/>
    <property type="match status" value="1"/>
</dbReference>
<dbReference type="SUPFAM" id="SSF52317">
    <property type="entry name" value="Class I glutamine amidotransferase-like"/>
    <property type="match status" value="1"/>
</dbReference>
<dbReference type="Pfam" id="PF12833">
    <property type="entry name" value="HTH_18"/>
    <property type="match status" value="1"/>
</dbReference>
<dbReference type="Pfam" id="PF01965">
    <property type="entry name" value="DJ-1_PfpI"/>
    <property type="match status" value="1"/>
</dbReference>
<gene>
    <name evidence="4" type="ORF">GS4_02_00830</name>
</gene>
<reference evidence="4 5" key="1">
    <citation type="submission" date="2013-01" db="EMBL/GenBank/DDBJ databases">
        <title>Whole genome shotgun sequence of Gordonia soli NBRC 108243.</title>
        <authorList>
            <person name="Isaki-Nakamura S."/>
            <person name="Hosoyama A."/>
            <person name="Tsuchikane K."/>
            <person name="Ando Y."/>
            <person name="Baba S."/>
            <person name="Ohji S."/>
            <person name="Hamada M."/>
            <person name="Tamura T."/>
            <person name="Yamazoe A."/>
            <person name="Yamazaki S."/>
            <person name="Fujita N."/>
        </authorList>
    </citation>
    <scope>NUCLEOTIDE SEQUENCE [LARGE SCALE GENOMIC DNA]</scope>
    <source>
        <strain evidence="4 5">NBRC 108243</strain>
    </source>
</reference>
<dbReference type="InterPro" id="IPR029062">
    <property type="entry name" value="Class_I_gatase-like"/>
</dbReference>
<keyword evidence="5" id="KW-1185">Reference proteome</keyword>
<feature type="domain" description="HTH araC/xylS-type" evidence="3">
    <location>
        <begin position="205"/>
        <end position="303"/>
    </location>
</feature>
<name>M0QCQ2_9ACTN</name>
<dbReference type="STRING" id="1223545.GS4_02_00830"/>
<dbReference type="eggNOG" id="COG4977">
    <property type="taxonomic scope" value="Bacteria"/>
</dbReference>
<dbReference type="CDD" id="cd03137">
    <property type="entry name" value="GATase1_AraC_1"/>
    <property type="match status" value="1"/>
</dbReference>